<dbReference type="Proteomes" id="UP000280296">
    <property type="component" value="Unassembled WGS sequence"/>
</dbReference>
<feature type="domain" description="BON" evidence="2">
    <location>
        <begin position="35"/>
        <end position="87"/>
    </location>
</feature>
<dbReference type="Pfam" id="PF04972">
    <property type="entry name" value="BON"/>
    <property type="match status" value="2"/>
</dbReference>
<dbReference type="RefSeq" id="WP_148114885.1">
    <property type="nucleotide sequence ID" value="NZ_RYZH01000039.1"/>
</dbReference>
<evidence type="ECO:0000256" key="1">
    <source>
        <dbReference type="SAM" id="MobiDB-lite"/>
    </source>
</evidence>
<feature type="domain" description="BON" evidence="2">
    <location>
        <begin position="142"/>
        <end position="194"/>
    </location>
</feature>
<gene>
    <name evidence="3" type="ORF">TsocGM_18455</name>
</gene>
<sequence>PPYWRALSAYRLAETAAAFAPGDGAGGIPVPVGPEPPPGSVDVEIDPNGVAVLRGVVPTLADRIAVGQYLARTPGVSEVVNLLRVDPLATASEGAQAEPPPALPEEPIDPRPAVPPPPEPIGVEPPEPPPPAGNKAGDDPLAALPELDGLPVRVLLEDGRAILEGEVPSALEAMRAVLAVKRHPEVLEVVDRLRFPVPIEPGANPLRSAGDPEAVEEYLSDQVRRQLDGLAEVGSVRLAGDLLEVRARLLDPGDRRRAEATLRATPLLRGFTLAMRFAPAP</sequence>
<dbReference type="OrthoDB" id="870892at2"/>
<evidence type="ECO:0000313" key="4">
    <source>
        <dbReference type="Proteomes" id="UP000280296"/>
    </source>
</evidence>
<reference evidence="3 4" key="1">
    <citation type="submission" date="2018-12" db="EMBL/GenBank/DDBJ databases">
        <authorList>
            <person name="Toschakov S.V."/>
        </authorList>
    </citation>
    <scope>NUCLEOTIDE SEQUENCE [LARGE SCALE GENOMIC DNA]</scope>
    <source>
        <strain evidence="3 4">GM2012</strain>
    </source>
</reference>
<feature type="region of interest" description="Disordered" evidence="1">
    <location>
        <begin position="92"/>
        <end position="143"/>
    </location>
</feature>
<reference evidence="3 4" key="2">
    <citation type="submission" date="2019-01" db="EMBL/GenBank/DDBJ databases">
        <title>Tautonia sociabilis, a novel thermotolerant planctomycete of Isosphaeraceae family, isolated from a 4000 m deep subterranean habitat.</title>
        <authorList>
            <person name="Kovaleva O.L."/>
            <person name="Elcheninov A.G."/>
            <person name="Van Heerden E."/>
            <person name="Toshchakov S.V."/>
            <person name="Novikov A."/>
            <person name="Bonch-Osmolovskaya E.A."/>
            <person name="Kublanov I.V."/>
        </authorList>
    </citation>
    <scope>NUCLEOTIDE SEQUENCE [LARGE SCALE GENOMIC DNA]</scope>
    <source>
        <strain evidence="3 4">GM2012</strain>
    </source>
</reference>
<evidence type="ECO:0000259" key="2">
    <source>
        <dbReference type="Pfam" id="PF04972"/>
    </source>
</evidence>
<dbReference type="InterPro" id="IPR007055">
    <property type="entry name" value="BON_dom"/>
</dbReference>
<dbReference type="EMBL" id="RYZH01000039">
    <property type="protein sequence ID" value="RUL85560.1"/>
    <property type="molecule type" value="Genomic_DNA"/>
</dbReference>
<name>A0A432MG53_9BACT</name>
<feature type="non-terminal residue" evidence="3">
    <location>
        <position position="1"/>
    </location>
</feature>
<proteinExistence type="predicted"/>
<comment type="caution">
    <text evidence="3">The sequence shown here is derived from an EMBL/GenBank/DDBJ whole genome shotgun (WGS) entry which is preliminary data.</text>
</comment>
<dbReference type="AlphaFoldDB" id="A0A432MG53"/>
<keyword evidence="4" id="KW-1185">Reference proteome</keyword>
<feature type="compositionally biased region" description="Pro residues" evidence="1">
    <location>
        <begin position="98"/>
        <end position="132"/>
    </location>
</feature>
<accession>A0A432MG53</accession>
<dbReference type="Gene3D" id="3.40.1520.20">
    <property type="match status" value="1"/>
</dbReference>
<evidence type="ECO:0000313" key="3">
    <source>
        <dbReference type="EMBL" id="RUL85560.1"/>
    </source>
</evidence>
<protein>
    <submittedName>
        <fullName evidence="3">BON domain-containing protein</fullName>
    </submittedName>
</protein>
<dbReference type="Gene3D" id="3.30.1340.30">
    <property type="match status" value="1"/>
</dbReference>
<organism evidence="3 4">
    <name type="scientific">Tautonia sociabilis</name>
    <dbReference type="NCBI Taxonomy" id="2080755"/>
    <lineage>
        <taxon>Bacteria</taxon>
        <taxon>Pseudomonadati</taxon>
        <taxon>Planctomycetota</taxon>
        <taxon>Planctomycetia</taxon>
        <taxon>Isosphaerales</taxon>
        <taxon>Isosphaeraceae</taxon>
        <taxon>Tautonia</taxon>
    </lineage>
</organism>